<dbReference type="PANTHER" id="PTHR43792">
    <property type="entry name" value="GNAT FAMILY, PUTATIVE (AFU_ORTHOLOGUE AFUA_3G00765)-RELATED-RELATED"/>
    <property type="match status" value="1"/>
</dbReference>
<dbReference type="SUPFAM" id="SSF55729">
    <property type="entry name" value="Acyl-CoA N-acyltransferases (Nat)"/>
    <property type="match status" value="1"/>
</dbReference>
<dbReference type="InterPro" id="IPR051531">
    <property type="entry name" value="N-acetyltransferase"/>
</dbReference>
<accession>A0ABY2CZE5</accession>
<comment type="similarity">
    <text evidence="3">Belongs to the acetyltransferase family. RimJ subfamily.</text>
</comment>
<keyword evidence="6" id="KW-1185">Reference proteome</keyword>
<dbReference type="EMBL" id="SMDA01000002">
    <property type="protein sequence ID" value="TCW32795.1"/>
    <property type="molecule type" value="Genomic_DNA"/>
</dbReference>
<dbReference type="RefSeq" id="WP_054285171.1">
    <property type="nucleotide sequence ID" value="NZ_LIVN01000004.1"/>
</dbReference>
<dbReference type="PANTHER" id="PTHR43792:SF8">
    <property type="entry name" value="[RIBOSOMAL PROTEIN US5]-ALANINE N-ACETYLTRANSFERASE"/>
    <property type="match status" value="1"/>
</dbReference>
<evidence type="ECO:0000256" key="3">
    <source>
        <dbReference type="ARBA" id="ARBA00038502"/>
    </source>
</evidence>
<dbReference type="InterPro" id="IPR016181">
    <property type="entry name" value="Acyl_CoA_acyltransferase"/>
</dbReference>
<evidence type="ECO:0000259" key="4">
    <source>
        <dbReference type="PROSITE" id="PS51186"/>
    </source>
</evidence>
<dbReference type="Pfam" id="PF13302">
    <property type="entry name" value="Acetyltransf_3"/>
    <property type="match status" value="1"/>
</dbReference>
<dbReference type="PROSITE" id="PS51186">
    <property type="entry name" value="GNAT"/>
    <property type="match status" value="1"/>
</dbReference>
<keyword evidence="1" id="KW-0808">Transferase</keyword>
<sequence length="193" mass="21669">MTLAQPVLTTPRLQLVPVSLGWARALLDYHLRNRDHLSPWDPVSGDMYYTELNWTMRCRQRMRDWSDGRGAAYVLVRPEQPGVVAGVVQLSNIVRGPLQAAHLSYSIDATLEGKGYMREALEAVVALAFGPLRLHRLMANYQPHNDRSGGLLKRLGFVVEGRAPAYLFLNGAWRDHVLTARVNPDFDPAQLLA</sequence>
<dbReference type="Proteomes" id="UP000294801">
    <property type="component" value="Unassembled WGS sequence"/>
</dbReference>
<comment type="caution">
    <text evidence="5">The sequence shown here is derived from an EMBL/GenBank/DDBJ whole genome shotgun (WGS) entry which is preliminary data.</text>
</comment>
<dbReference type="Gene3D" id="3.40.630.30">
    <property type="match status" value="1"/>
</dbReference>
<evidence type="ECO:0000313" key="6">
    <source>
        <dbReference type="Proteomes" id="UP000294801"/>
    </source>
</evidence>
<organism evidence="5 6">
    <name type="scientific">Gulbenkiania mobilis</name>
    <dbReference type="NCBI Taxonomy" id="397457"/>
    <lineage>
        <taxon>Bacteria</taxon>
        <taxon>Pseudomonadati</taxon>
        <taxon>Pseudomonadota</taxon>
        <taxon>Betaproteobacteria</taxon>
        <taxon>Neisseriales</taxon>
        <taxon>Chromobacteriaceae</taxon>
        <taxon>Gulbenkiania</taxon>
    </lineage>
</organism>
<evidence type="ECO:0000313" key="5">
    <source>
        <dbReference type="EMBL" id="TCW32795.1"/>
    </source>
</evidence>
<dbReference type="InterPro" id="IPR000182">
    <property type="entry name" value="GNAT_dom"/>
</dbReference>
<gene>
    <name evidence="5" type="ORF">EV669_10294</name>
</gene>
<name>A0ABY2CZE5_GULMO</name>
<protein>
    <submittedName>
        <fullName evidence="5">Ribosomal-protein-alanine N-acetyltransferase</fullName>
    </submittedName>
</protein>
<feature type="domain" description="N-acetyltransferase" evidence="4">
    <location>
        <begin position="27"/>
        <end position="175"/>
    </location>
</feature>
<reference evidence="5 6" key="1">
    <citation type="submission" date="2019-03" db="EMBL/GenBank/DDBJ databases">
        <title>Genomic Encyclopedia of Type Strains, Phase IV (KMG-IV): sequencing the most valuable type-strain genomes for metagenomic binning, comparative biology and taxonomic classification.</title>
        <authorList>
            <person name="Goeker M."/>
        </authorList>
    </citation>
    <scope>NUCLEOTIDE SEQUENCE [LARGE SCALE GENOMIC DNA]</scope>
    <source>
        <strain evidence="5 6">DSM 18507</strain>
    </source>
</reference>
<keyword evidence="2" id="KW-0012">Acyltransferase</keyword>
<evidence type="ECO:0000256" key="2">
    <source>
        <dbReference type="ARBA" id="ARBA00023315"/>
    </source>
</evidence>
<evidence type="ECO:0000256" key="1">
    <source>
        <dbReference type="ARBA" id="ARBA00022679"/>
    </source>
</evidence>
<proteinExistence type="inferred from homology"/>